<name>A0A0N0NMW4_9EURO</name>
<feature type="transmembrane region" description="Helical" evidence="6">
    <location>
        <begin position="196"/>
        <end position="216"/>
    </location>
</feature>
<dbReference type="RefSeq" id="XP_018000781.1">
    <property type="nucleotide sequence ID" value="XM_018139694.1"/>
</dbReference>
<dbReference type="InterPro" id="IPR002293">
    <property type="entry name" value="AA/rel_permease1"/>
</dbReference>
<keyword evidence="5 6" id="KW-0472">Membrane</keyword>
<keyword evidence="2" id="KW-0813">Transport</keyword>
<dbReference type="PANTHER" id="PTHR45649">
    <property type="entry name" value="AMINO-ACID PERMEASE BAT1"/>
    <property type="match status" value="1"/>
</dbReference>
<dbReference type="Proteomes" id="UP000038010">
    <property type="component" value="Unassembled WGS sequence"/>
</dbReference>
<protein>
    <submittedName>
        <fullName evidence="7">Choline transport protein</fullName>
    </submittedName>
</protein>
<dbReference type="GO" id="GO:0016020">
    <property type="term" value="C:membrane"/>
    <property type="evidence" value="ECO:0007669"/>
    <property type="project" value="UniProtKB-SubCell"/>
</dbReference>
<dbReference type="AlphaFoldDB" id="A0A0N0NMW4"/>
<dbReference type="PROSITE" id="PS00218">
    <property type="entry name" value="AMINO_ACID_PERMEASE_1"/>
    <property type="match status" value="1"/>
</dbReference>
<dbReference type="GO" id="GO:0006865">
    <property type="term" value="P:amino acid transport"/>
    <property type="evidence" value="ECO:0007669"/>
    <property type="project" value="InterPro"/>
</dbReference>
<evidence type="ECO:0000256" key="4">
    <source>
        <dbReference type="ARBA" id="ARBA00022989"/>
    </source>
</evidence>
<proteinExistence type="predicted"/>
<dbReference type="GO" id="GO:0022857">
    <property type="term" value="F:transmembrane transporter activity"/>
    <property type="evidence" value="ECO:0007669"/>
    <property type="project" value="InterPro"/>
</dbReference>
<feature type="transmembrane region" description="Helical" evidence="6">
    <location>
        <begin position="376"/>
        <end position="396"/>
    </location>
</feature>
<evidence type="ECO:0000256" key="5">
    <source>
        <dbReference type="ARBA" id="ARBA00023136"/>
    </source>
</evidence>
<dbReference type="PANTHER" id="PTHR45649:SF8">
    <property type="entry name" value="PERMEASE, PUTATIVE-RELATED"/>
    <property type="match status" value="1"/>
</dbReference>
<evidence type="ECO:0000256" key="2">
    <source>
        <dbReference type="ARBA" id="ARBA00022448"/>
    </source>
</evidence>
<feature type="transmembrane region" description="Helical" evidence="6">
    <location>
        <begin position="124"/>
        <end position="152"/>
    </location>
</feature>
<evidence type="ECO:0000256" key="6">
    <source>
        <dbReference type="SAM" id="Phobius"/>
    </source>
</evidence>
<feature type="transmembrane region" description="Helical" evidence="6">
    <location>
        <begin position="73"/>
        <end position="93"/>
    </location>
</feature>
<keyword evidence="3 6" id="KW-0812">Transmembrane</keyword>
<feature type="transmembrane region" description="Helical" evidence="6">
    <location>
        <begin position="446"/>
        <end position="466"/>
    </location>
</feature>
<reference evidence="7 8" key="1">
    <citation type="submission" date="2015-06" db="EMBL/GenBank/DDBJ databases">
        <title>Draft genome of the ant-associated black yeast Phialophora attae CBS 131958.</title>
        <authorList>
            <person name="Moreno L.F."/>
            <person name="Stielow B.J."/>
            <person name="de Hoog S."/>
            <person name="Vicente V.A."/>
            <person name="Weiss V.A."/>
            <person name="de Vries M."/>
            <person name="Cruz L.M."/>
            <person name="Souza E.M."/>
        </authorList>
    </citation>
    <scope>NUCLEOTIDE SEQUENCE [LARGE SCALE GENOMIC DNA]</scope>
    <source>
        <strain evidence="7 8">CBS 131958</strain>
    </source>
</reference>
<dbReference type="GeneID" id="28731573"/>
<evidence type="ECO:0000256" key="1">
    <source>
        <dbReference type="ARBA" id="ARBA00004141"/>
    </source>
</evidence>
<dbReference type="OrthoDB" id="3257095at2759"/>
<keyword evidence="4 6" id="KW-1133">Transmembrane helix</keyword>
<comment type="subcellular location">
    <subcellularLocation>
        <location evidence="1">Membrane</location>
        <topology evidence="1">Multi-pass membrane protein</topology>
    </subcellularLocation>
</comment>
<feature type="transmembrane region" description="Helical" evidence="6">
    <location>
        <begin position="236"/>
        <end position="253"/>
    </location>
</feature>
<feature type="transmembrane region" description="Helical" evidence="6">
    <location>
        <begin position="478"/>
        <end position="497"/>
    </location>
</feature>
<dbReference type="Gene3D" id="1.20.1740.10">
    <property type="entry name" value="Amino acid/polyamine transporter I"/>
    <property type="match status" value="1"/>
</dbReference>
<sequence length="535" mass="56915">MFTKKSEGSVPESRADDVSQAEVAALNKLGYNQELKRGFNLIGIIGFSFAIVTSWSALGGVLIIGVTSGGPPVIVWSWIAICVLTLAVAYSLAEMCSAYPVAGGQYAWVALFAPKSMRRTMSYVCGWFLLIGILAMGATSHFVTANFILGLATLNNPSFVIERWHTVLVGWAIAASTLVFNVFFTRLLNATSQGFLILNLSSFVIVVVTILAMNNNKSSASFVFSDFVNLTGFSDSYAAILGLLQAAFGMCCYDSASRMTEEIKDARKQAPRAIVLSVYIGFVTGFVFLVAACFCIGDVEAVATGPTGVPLIEIFRYSTGEAGASGLAALIVVVGYGASYGLTATGGRAVYAFARDHGLPFSAFFSKVRTSNATPVNGLCLTVAVQWALLAIYFGAVQGFNTVIAIATEGFYVSYALPLLARLLSLMTSEPVRSIGGEYHLGKWSIPLNAIGLVYLLFTVITFNFPGLSPVTADNMNYTSAAVGVIMFIALITWFTTGRRHFRGPQSGGVVLDGEKSEIGVKNGVGAGVNEDHDK</sequence>
<feature type="transmembrane region" description="Helical" evidence="6">
    <location>
        <begin position="322"/>
        <end position="342"/>
    </location>
</feature>
<dbReference type="EMBL" id="LFJN01000011">
    <property type="protein sequence ID" value="KPI40818.1"/>
    <property type="molecule type" value="Genomic_DNA"/>
</dbReference>
<feature type="transmembrane region" description="Helical" evidence="6">
    <location>
        <begin position="402"/>
        <end position="425"/>
    </location>
</feature>
<dbReference type="InterPro" id="IPR004840">
    <property type="entry name" value="Amino_acid_permease_CS"/>
</dbReference>
<gene>
    <name evidence="7" type="ORF">AB675_10893</name>
</gene>
<dbReference type="PIRSF" id="PIRSF006060">
    <property type="entry name" value="AA_transporter"/>
    <property type="match status" value="1"/>
</dbReference>
<accession>A0A0N0NMW4</accession>
<dbReference type="Pfam" id="PF13520">
    <property type="entry name" value="AA_permease_2"/>
    <property type="match status" value="1"/>
</dbReference>
<dbReference type="VEuPathDB" id="FungiDB:AB675_10893"/>
<keyword evidence="8" id="KW-1185">Reference proteome</keyword>
<feature type="transmembrane region" description="Helical" evidence="6">
    <location>
        <begin position="164"/>
        <end position="184"/>
    </location>
</feature>
<feature type="transmembrane region" description="Helical" evidence="6">
    <location>
        <begin position="274"/>
        <end position="302"/>
    </location>
</feature>
<feature type="transmembrane region" description="Helical" evidence="6">
    <location>
        <begin position="41"/>
        <end position="67"/>
    </location>
</feature>
<evidence type="ECO:0000256" key="3">
    <source>
        <dbReference type="ARBA" id="ARBA00022692"/>
    </source>
</evidence>
<evidence type="ECO:0000313" key="7">
    <source>
        <dbReference type="EMBL" id="KPI40818.1"/>
    </source>
</evidence>
<organism evidence="7 8">
    <name type="scientific">Cyphellophora attinorum</name>
    <dbReference type="NCBI Taxonomy" id="1664694"/>
    <lineage>
        <taxon>Eukaryota</taxon>
        <taxon>Fungi</taxon>
        <taxon>Dikarya</taxon>
        <taxon>Ascomycota</taxon>
        <taxon>Pezizomycotina</taxon>
        <taxon>Eurotiomycetes</taxon>
        <taxon>Chaetothyriomycetidae</taxon>
        <taxon>Chaetothyriales</taxon>
        <taxon>Cyphellophoraceae</taxon>
        <taxon>Cyphellophora</taxon>
    </lineage>
</organism>
<evidence type="ECO:0000313" key="8">
    <source>
        <dbReference type="Proteomes" id="UP000038010"/>
    </source>
</evidence>
<dbReference type="STRING" id="1664694.A0A0N0NMW4"/>
<comment type="caution">
    <text evidence="7">The sequence shown here is derived from an EMBL/GenBank/DDBJ whole genome shotgun (WGS) entry which is preliminary data.</text>
</comment>